<proteinExistence type="predicted"/>
<comment type="caution">
    <text evidence="1">The sequence shown here is derived from an EMBL/GenBank/DDBJ whole genome shotgun (WGS) entry which is preliminary data.</text>
</comment>
<organism evidence="1 2">
    <name type="scientific">Ophiocordyceps polyrhachis-furcata BCC 54312</name>
    <dbReference type="NCBI Taxonomy" id="1330021"/>
    <lineage>
        <taxon>Eukaryota</taxon>
        <taxon>Fungi</taxon>
        <taxon>Dikarya</taxon>
        <taxon>Ascomycota</taxon>
        <taxon>Pezizomycotina</taxon>
        <taxon>Sordariomycetes</taxon>
        <taxon>Hypocreomycetidae</taxon>
        <taxon>Hypocreales</taxon>
        <taxon>Ophiocordycipitaceae</taxon>
        <taxon>Ophiocordyceps</taxon>
    </lineage>
</organism>
<protein>
    <submittedName>
        <fullName evidence="1">Uncharacterized protein</fullName>
    </submittedName>
</protein>
<name>A0A367LLT7_9HYPO</name>
<accession>A0A367LLT7</accession>
<sequence>MHERLAYASKEKVIQAYRKAGIGYTAYVTKLKEKIVRSEKIAPRAWKGYLINEKAATLDTLYEVKHLEFLRLEFKRDYKAKTIRLALGSRPDITYSVKKLLEANCYLIYVYLVALKHLLRYLRVQLIERTFNYASIPIPYLRIIRLPAP</sequence>
<gene>
    <name evidence="1" type="ORF">L249_6773</name>
</gene>
<keyword evidence="2" id="KW-1185">Reference proteome</keyword>
<dbReference type="EMBL" id="LKCN02000003">
    <property type="protein sequence ID" value="RCI15396.1"/>
    <property type="molecule type" value="Genomic_DNA"/>
</dbReference>
<reference evidence="1 2" key="1">
    <citation type="journal article" date="2015" name="BMC Genomics">
        <title>Insights from the genome of Ophiocordyceps polyrhachis-furcata to pathogenicity and host specificity in insect fungi.</title>
        <authorList>
            <person name="Wichadakul D."/>
            <person name="Kobmoo N."/>
            <person name="Ingsriswang S."/>
            <person name="Tangphatsornruang S."/>
            <person name="Chantasingh D."/>
            <person name="Luangsa-ard J.J."/>
            <person name="Eurwilaichitr L."/>
        </authorList>
    </citation>
    <scope>NUCLEOTIDE SEQUENCE [LARGE SCALE GENOMIC DNA]</scope>
    <source>
        <strain evidence="1 2">BCC 54312</strain>
    </source>
</reference>
<dbReference type="AlphaFoldDB" id="A0A367LLT7"/>
<evidence type="ECO:0000313" key="2">
    <source>
        <dbReference type="Proteomes" id="UP000253664"/>
    </source>
</evidence>
<evidence type="ECO:0000313" key="1">
    <source>
        <dbReference type="EMBL" id="RCI15396.1"/>
    </source>
</evidence>
<dbReference type="Proteomes" id="UP000253664">
    <property type="component" value="Unassembled WGS sequence"/>
</dbReference>